<keyword evidence="5" id="KW-1185">Reference proteome</keyword>
<evidence type="ECO:0000313" key="4">
    <source>
        <dbReference type="EMBL" id="PYI66706.1"/>
    </source>
</evidence>
<organism evidence="4 5">
    <name type="scientific">Arthrobacter livingstonensis</name>
    <dbReference type="NCBI Taxonomy" id="670078"/>
    <lineage>
        <taxon>Bacteria</taxon>
        <taxon>Bacillati</taxon>
        <taxon>Actinomycetota</taxon>
        <taxon>Actinomycetes</taxon>
        <taxon>Micrococcales</taxon>
        <taxon>Micrococcaceae</taxon>
        <taxon>Arthrobacter</taxon>
    </lineage>
</organism>
<dbReference type="EMBL" id="QJVD01000013">
    <property type="protein sequence ID" value="PYI66706.1"/>
    <property type="molecule type" value="Genomic_DNA"/>
</dbReference>
<feature type="domain" description="DM13" evidence="3">
    <location>
        <begin position="53"/>
        <end position="161"/>
    </location>
</feature>
<protein>
    <recommendedName>
        <fullName evidence="3">DM13 domain-containing protein</fullName>
    </recommendedName>
</protein>
<name>A0A2V5LWR6_9MICC</name>
<feature type="signal peptide" evidence="2">
    <location>
        <begin position="1"/>
        <end position="26"/>
    </location>
</feature>
<feature type="chain" id="PRO_5016150483" description="DM13 domain-containing protein" evidence="2">
    <location>
        <begin position="27"/>
        <end position="163"/>
    </location>
</feature>
<reference evidence="4 5" key="1">
    <citation type="submission" date="2018-05" db="EMBL/GenBank/DDBJ databases">
        <title>Genetic diversity of glacier-inhabiting Cryobacterium bacteria in China and description of Cryobacterium mengkeensis sp. nov. and Arthrobacter glacialis sp. nov.</title>
        <authorList>
            <person name="Liu Q."/>
            <person name="Xin Y.-H."/>
        </authorList>
    </citation>
    <scope>NUCLEOTIDE SEQUENCE [LARGE SCALE GENOMIC DNA]</scope>
    <source>
        <strain evidence="4 5">LI2</strain>
    </source>
</reference>
<evidence type="ECO:0000256" key="2">
    <source>
        <dbReference type="SAM" id="SignalP"/>
    </source>
</evidence>
<dbReference type="Pfam" id="PF10517">
    <property type="entry name" value="DM13"/>
    <property type="match status" value="1"/>
</dbReference>
<comment type="caution">
    <text evidence="4">The sequence shown here is derived from an EMBL/GenBank/DDBJ whole genome shotgun (WGS) entry which is preliminary data.</text>
</comment>
<sequence length="163" mass="16820">MNFARLLVGAAAVALAVSGCTATAPAESRSSPTTAPSSSLATATGTPSRILTGTFVSQAAPTNGEVTLAEKPGSLVLTLKDFSTGAGDDLYINLNPGAMTRNSAGDDVVENPNQFQVAPLASRTGTQNYDLTRMIDGLPEIHSVTIYSNKSREAFGTANLQEK</sequence>
<evidence type="ECO:0000313" key="5">
    <source>
        <dbReference type="Proteomes" id="UP000247832"/>
    </source>
</evidence>
<feature type="region of interest" description="Disordered" evidence="1">
    <location>
        <begin position="23"/>
        <end position="44"/>
    </location>
</feature>
<proteinExistence type="predicted"/>
<accession>A0A2V5LWR6</accession>
<keyword evidence="2" id="KW-0732">Signal</keyword>
<gene>
    <name evidence="4" type="ORF">CVV68_12910</name>
</gene>
<dbReference type="InterPro" id="IPR019545">
    <property type="entry name" value="DM13_domain"/>
</dbReference>
<dbReference type="AlphaFoldDB" id="A0A2V5LWR6"/>
<dbReference type="OrthoDB" id="4951070at2"/>
<dbReference type="PROSITE" id="PS51257">
    <property type="entry name" value="PROKAR_LIPOPROTEIN"/>
    <property type="match status" value="1"/>
</dbReference>
<evidence type="ECO:0000256" key="1">
    <source>
        <dbReference type="SAM" id="MobiDB-lite"/>
    </source>
</evidence>
<evidence type="ECO:0000259" key="3">
    <source>
        <dbReference type="PROSITE" id="PS51549"/>
    </source>
</evidence>
<dbReference type="RefSeq" id="WP_110501423.1">
    <property type="nucleotide sequence ID" value="NZ_QJVD01000013.1"/>
</dbReference>
<dbReference type="PROSITE" id="PS51549">
    <property type="entry name" value="DM13"/>
    <property type="match status" value="1"/>
</dbReference>
<dbReference type="Proteomes" id="UP000247832">
    <property type="component" value="Unassembled WGS sequence"/>
</dbReference>